<accession>A0AAW9RQ50</accession>
<dbReference type="InterPro" id="IPR006626">
    <property type="entry name" value="PbH1"/>
</dbReference>
<evidence type="ECO:0000256" key="1">
    <source>
        <dbReference type="SAM" id="MobiDB-lite"/>
    </source>
</evidence>
<dbReference type="SMART" id="SM00710">
    <property type="entry name" value="PbH1"/>
    <property type="match status" value="7"/>
</dbReference>
<keyword evidence="4" id="KW-1185">Reference proteome</keyword>
<feature type="domain" description="Right handed beta helix" evidence="2">
    <location>
        <begin position="325"/>
        <end position="408"/>
    </location>
</feature>
<dbReference type="InterPro" id="IPR012334">
    <property type="entry name" value="Pectin_lyas_fold"/>
</dbReference>
<dbReference type="InterPro" id="IPR011050">
    <property type="entry name" value="Pectin_lyase_fold/virulence"/>
</dbReference>
<dbReference type="Gene3D" id="2.160.20.10">
    <property type="entry name" value="Single-stranded right-handed beta-helix, Pectin lyase-like"/>
    <property type="match status" value="2"/>
</dbReference>
<feature type="region of interest" description="Disordered" evidence="1">
    <location>
        <begin position="429"/>
        <end position="455"/>
    </location>
</feature>
<gene>
    <name evidence="3" type="ORF">V3330_18705</name>
</gene>
<dbReference type="Proteomes" id="UP001359886">
    <property type="component" value="Unassembled WGS sequence"/>
</dbReference>
<evidence type="ECO:0000259" key="2">
    <source>
        <dbReference type="Pfam" id="PF13229"/>
    </source>
</evidence>
<dbReference type="Pfam" id="PF13229">
    <property type="entry name" value="Beta_helix"/>
    <property type="match status" value="1"/>
</dbReference>
<dbReference type="RefSeq" id="WP_354696993.1">
    <property type="nucleotide sequence ID" value="NZ_JAZHOG010000017.1"/>
</dbReference>
<dbReference type="AlphaFoldDB" id="A0AAW9RQ50"/>
<proteinExistence type="predicted"/>
<evidence type="ECO:0000313" key="4">
    <source>
        <dbReference type="Proteomes" id="UP001359886"/>
    </source>
</evidence>
<dbReference type="EMBL" id="JAZHOG010000017">
    <property type="protein sequence ID" value="MEJ8569666.1"/>
    <property type="molecule type" value="Genomic_DNA"/>
</dbReference>
<organism evidence="3 4">
    <name type="scientific">Elongatibacter sediminis</name>
    <dbReference type="NCBI Taxonomy" id="3119006"/>
    <lineage>
        <taxon>Bacteria</taxon>
        <taxon>Pseudomonadati</taxon>
        <taxon>Pseudomonadota</taxon>
        <taxon>Gammaproteobacteria</taxon>
        <taxon>Chromatiales</taxon>
        <taxon>Wenzhouxiangellaceae</taxon>
        <taxon>Elongatibacter</taxon>
    </lineage>
</organism>
<sequence length="737" mass="77372">MTTNGNGDDEGDGKGFVTRAHREVSWFNGDAQAFIDLYGVVRDTVIRFAESSDNAGGGFILEATTDGDVTIADARANGNADDAYQINPPDSWFRPDPADPSPARVGPYEAVYLHHLLMQRCEAIGNLDEGFQLESSDQDADDPADIEDWLEYITLVDITSRDNGDDGFELGASEAVALERIEATGNGEDGIEIATSDPGPFTNYAPWTITARDIIATGNGWDSGDNIEFEARGDITLQVVEASDKAAEGSGDGIELITWVDGDILLEDCRADNNPDDDGIDVNAAGSLTIRRCQSNGNAADGIDTAKTNATTGAVNEDQPNRNLNTLIEDVIVEMNGDDGIQTYAESSTTIRRACVRQNADAGIFVMGTDGNLAITDCVSDNNAADGICLRDLTGGSYTVGGTNIAGNAPGLRNLFAGTTSATGNWWGAASGPNHPDNPGGTGDTIIDGDNGGQGTVNFSPVLGTPPAGPVNCESVIQETPDEPAQALTGPHLQVRVDKVFDDGNPGEVTVRLSCNTGLPLEQSKVIAPGDGVVFIVQDFDSGELDCVVTEEPVPGYLPTYTATLLGPLVAGSASAPNSEACSFDDIQSGEVVCEIENALQPITFTVTKEWVINNPQPNEPTDATASWTCSSQADVDGVVNQGGLSFSGMVATDTFAVYPHWDGGTTCTVDEVAVDDTTEADASNCTAVPVAPGDEPACTLVNTRFYEGIPVLGERGRWLLALLLAGLAAWVLRRPL</sequence>
<comment type="caution">
    <text evidence="3">The sequence shown here is derived from an EMBL/GenBank/DDBJ whole genome shotgun (WGS) entry which is preliminary data.</text>
</comment>
<protein>
    <submittedName>
        <fullName evidence="3">Right-handed parallel beta-helix repeat-containing protein</fullName>
    </submittedName>
</protein>
<dbReference type="InterPro" id="IPR039448">
    <property type="entry name" value="Beta_helix"/>
</dbReference>
<reference evidence="3 4" key="1">
    <citation type="submission" date="2024-02" db="EMBL/GenBank/DDBJ databases">
        <title>A novel Wenzhouxiangellaceae bacterium, isolated from coastal sediments.</title>
        <authorList>
            <person name="Du Z.-J."/>
            <person name="Ye Y.-Q."/>
            <person name="Zhang X.-Y."/>
        </authorList>
    </citation>
    <scope>NUCLEOTIDE SEQUENCE [LARGE SCALE GENOMIC DNA]</scope>
    <source>
        <strain evidence="3 4">CH-27</strain>
    </source>
</reference>
<evidence type="ECO:0000313" key="3">
    <source>
        <dbReference type="EMBL" id="MEJ8569666.1"/>
    </source>
</evidence>
<name>A0AAW9RQ50_9GAMM</name>
<dbReference type="SUPFAM" id="SSF51126">
    <property type="entry name" value="Pectin lyase-like"/>
    <property type="match status" value="2"/>
</dbReference>